<dbReference type="EMBL" id="LQOJ01000054">
    <property type="protein sequence ID" value="ORU98907.1"/>
    <property type="molecule type" value="Genomic_DNA"/>
</dbReference>
<dbReference type="RefSeq" id="WP_085099548.1">
    <property type="nucleotide sequence ID" value="NZ_AP022603.1"/>
</dbReference>
<dbReference type="Gene3D" id="3.30.300.30">
    <property type="match status" value="1"/>
</dbReference>
<comment type="caution">
    <text evidence="3">The sequence shown here is derived from an EMBL/GenBank/DDBJ whole genome shotgun (WGS) entry which is preliminary data.</text>
</comment>
<dbReference type="Proteomes" id="UP000193484">
    <property type="component" value="Unassembled WGS sequence"/>
</dbReference>
<dbReference type="InterPro" id="IPR042099">
    <property type="entry name" value="ANL_N_sf"/>
</dbReference>
<evidence type="ECO:0000313" key="4">
    <source>
        <dbReference type="Proteomes" id="UP000193484"/>
    </source>
</evidence>
<organism evidence="3 4">
    <name type="scientific">Mycolicibacterium fallax</name>
    <name type="common">Mycobacterium fallax</name>
    <dbReference type="NCBI Taxonomy" id="1793"/>
    <lineage>
        <taxon>Bacteria</taxon>
        <taxon>Bacillati</taxon>
        <taxon>Actinomycetota</taxon>
        <taxon>Actinomycetes</taxon>
        <taxon>Mycobacteriales</taxon>
        <taxon>Mycobacteriaceae</taxon>
        <taxon>Mycolicibacterium</taxon>
    </lineage>
</organism>
<dbReference type="PANTHER" id="PTHR43201">
    <property type="entry name" value="ACYL-COA SYNTHETASE"/>
    <property type="match status" value="1"/>
</dbReference>
<feature type="domain" description="AMP-binding enzyme C-terminal" evidence="2">
    <location>
        <begin position="396"/>
        <end position="466"/>
    </location>
</feature>
<dbReference type="GO" id="GO:0031956">
    <property type="term" value="F:medium-chain fatty acid-CoA ligase activity"/>
    <property type="evidence" value="ECO:0007669"/>
    <property type="project" value="TreeGrafter"/>
</dbReference>
<accession>A0A1X1R3S9</accession>
<sequence length="481" mass="50407">MGFASTLAQRIAGYGPRDCIEFDGVWHSGDELVRIGAELESALREAGVGGAEPIGLVVRNRVPHAAVILGGIAAGRGVSMIYSHQSDAGIAADIRSLGLPAVVAAEQDWGPAARRAAREAGSAAIAIGPPARVLTSRSSQCPAAPPDPGLRLLTSGTTGPPKRVALPERVLEHNVAGMTLGRRIDPGDPPALVFWPFGSVGVCQLLAAAHSGQRIVLLERFAVAPWVDAVRRHRIRWSGVAPTVIRMLLDADVPPEDLASLEYLPGGSGPLEPALQRAFEARYRIPLIWAYGATEFAGTVCSWTPELRAQFGDTKVGTVGRPLPGVAVRILGDDGAELPAGTRGRLSARVAAIGPEWIDTTDIACIDDDGFLTVHGRGDGAINRGGFKVLPERVRAVLLAHPAVADAAVVGVPDARLGELPFAAVELLSGAADPGEQVLKDLVREALPAPNVPVAVARVAELPRNAVLKVRLDAVRELYRG</sequence>
<keyword evidence="4" id="KW-1185">Reference proteome</keyword>
<dbReference type="PANTHER" id="PTHR43201:SF32">
    <property type="entry name" value="2-SUCCINYLBENZOATE--COA LIGASE, CHLOROPLASTIC_PEROXISOMAL"/>
    <property type="match status" value="1"/>
</dbReference>
<dbReference type="InterPro" id="IPR025110">
    <property type="entry name" value="AMP-bd_C"/>
</dbReference>
<dbReference type="AlphaFoldDB" id="A0A1X1R3S9"/>
<protein>
    <submittedName>
        <fullName evidence="3">AMP-dependent synthetase</fullName>
    </submittedName>
</protein>
<dbReference type="OrthoDB" id="3444674at2"/>
<reference evidence="3 4" key="1">
    <citation type="submission" date="2016-01" db="EMBL/GenBank/DDBJ databases">
        <title>The new phylogeny of the genus Mycobacterium.</title>
        <authorList>
            <person name="Tarcisio F."/>
            <person name="Conor M."/>
            <person name="Antonella G."/>
            <person name="Elisabetta G."/>
            <person name="Giulia F.S."/>
            <person name="Sara T."/>
            <person name="Anna F."/>
            <person name="Clotilde B."/>
            <person name="Roberto B."/>
            <person name="Veronica D.S."/>
            <person name="Fabio R."/>
            <person name="Monica P."/>
            <person name="Olivier J."/>
            <person name="Enrico T."/>
            <person name="Nicola S."/>
        </authorList>
    </citation>
    <scope>NUCLEOTIDE SEQUENCE [LARGE SCALE GENOMIC DNA]</scope>
    <source>
        <strain evidence="3 4">DSM 44179</strain>
    </source>
</reference>
<dbReference type="Pfam" id="PF00501">
    <property type="entry name" value="AMP-binding"/>
    <property type="match status" value="1"/>
</dbReference>
<dbReference type="STRING" id="1793.AWC04_17350"/>
<dbReference type="GO" id="GO:0006631">
    <property type="term" value="P:fatty acid metabolic process"/>
    <property type="evidence" value="ECO:0007669"/>
    <property type="project" value="TreeGrafter"/>
</dbReference>
<dbReference type="InterPro" id="IPR000873">
    <property type="entry name" value="AMP-dep_synth/lig_dom"/>
</dbReference>
<dbReference type="SUPFAM" id="SSF56801">
    <property type="entry name" value="Acetyl-CoA synthetase-like"/>
    <property type="match status" value="1"/>
</dbReference>
<proteinExistence type="predicted"/>
<gene>
    <name evidence="3" type="ORF">AWC04_17350</name>
</gene>
<dbReference type="InterPro" id="IPR045851">
    <property type="entry name" value="AMP-bd_C_sf"/>
</dbReference>
<feature type="domain" description="AMP-dependent synthetase/ligase" evidence="1">
    <location>
        <begin position="9"/>
        <end position="349"/>
    </location>
</feature>
<name>A0A1X1R3S9_MYCFA</name>
<dbReference type="Pfam" id="PF13193">
    <property type="entry name" value="AMP-binding_C"/>
    <property type="match status" value="1"/>
</dbReference>
<evidence type="ECO:0000259" key="1">
    <source>
        <dbReference type="Pfam" id="PF00501"/>
    </source>
</evidence>
<dbReference type="CDD" id="cd04433">
    <property type="entry name" value="AFD_class_I"/>
    <property type="match status" value="1"/>
</dbReference>
<evidence type="ECO:0000259" key="2">
    <source>
        <dbReference type="Pfam" id="PF13193"/>
    </source>
</evidence>
<dbReference type="Gene3D" id="3.40.50.12780">
    <property type="entry name" value="N-terminal domain of ligase-like"/>
    <property type="match status" value="1"/>
</dbReference>
<evidence type="ECO:0000313" key="3">
    <source>
        <dbReference type="EMBL" id="ORU98907.1"/>
    </source>
</evidence>